<feature type="transmembrane region" description="Helical" evidence="6">
    <location>
        <begin position="324"/>
        <end position="343"/>
    </location>
</feature>
<comment type="caution">
    <text evidence="7">The sequence shown here is derived from an EMBL/GenBank/DDBJ whole genome shotgun (WGS) entry which is preliminary data.</text>
</comment>
<feature type="transmembrane region" description="Helical" evidence="6">
    <location>
        <begin position="355"/>
        <end position="375"/>
    </location>
</feature>
<feature type="transmembrane region" description="Helical" evidence="6">
    <location>
        <begin position="47"/>
        <end position="71"/>
    </location>
</feature>
<dbReference type="PANTHER" id="PTHR30250:SF11">
    <property type="entry name" value="O-ANTIGEN TRANSPORTER-RELATED"/>
    <property type="match status" value="1"/>
</dbReference>
<dbReference type="GO" id="GO:0005886">
    <property type="term" value="C:plasma membrane"/>
    <property type="evidence" value="ECO:0007669"/>
    <property type="project" value="UniProtKB-SubCell"/>
</dbReference>
<feature type="transmembrane region" description="Helical" evidence="6">
    <location>
        <begin position="211"/>
        <end position="228"/>
    </location>
</feature>
<evidence type="ECO:0000256" key="2">
    <source>
        <dbReference type="ARBA" id="ARBA00022475"/>
    </source>
</evidence>
<feature type="transmembrane region" description="Helical" evidence="6">
    <location>
        <begin position="234"/>
        <end position="251"/>
    </location>
</feature>
<evidence type="ECO:0000256" key="1">
    <source>
        <dbReference type="ARBA" id="ARBA00004651"/>
    </source>
</evidence>
<dbReference type="Pfam" id="PF01943">
    <property type="entry name" value="Polysacc_synt"/>
    <property type="match status" value="1"/>
</dbReference>
<reference evidence="7 8" key="1">
    <citation type="journal article" date="2019" name="Syst. Appl. Microbiol.">
        <title>Characterization of Bifidobacterium species in feaces of the Egyptian fruit bat: Description of B. vespertilionis sp. nov. and B. rousetti sp. nov.</title>
        <authorList>
            <person name="Modesto M."/>
            <person name="Satti M."/>
            <person name="Watanabe K."/>
            <person name="Puglisi E."/>
            <person name="Morelli L."/>
            <person name="Huang C.-H."/>
            <person name="Liou J.-S."/>
            <person name="Miyashita M."/>
            <person name="Tamura T."/>
            <person name="Saito S."/>
            <person name="Mori K."/>
            <person name="Huang L."/>
            <person name="Sciavilla P."/>
            <person name="Sandri C."/>
            <person name="Spiezio C."/>
            <person name="Vitali F."/>
            <person name="Cavalieri D."/>
            <person name="Perpetuini G."/>
            <person name="Tofalo R."/>
            <person name="Bonetti A."/>
            <person name="Arita M."/>
            <person name="Mattarelli P."/>
        </authorList>
    </citation>
    <scope>NUCLEOTIDE SEQUENCE [LARGE SCALE GENOMIC DNA]</scope>
    <source>
        <strain evidence="7 8">RST17</strain>
    </source>
</reference>
<name>A0A5M9ZGD1_9BIFI</name>
<gene>
    <name evidence="7" type="ORF">EMO91_11985</name>
</gene>
<dbReference type="PANTHER" id="PTHR30250">
    <property type="entry name" value="PST FAMILY PREDICTED COLANIC ACID TRANSPORTER"/>
    <property type="match status" value="1"/>
</dbReference>
<proteinExistence type="predicted"/>
<feature type="transmembrane region" description="Helical" evidence="6">
    <location>
        <begin position="292"/>
        <end position="312"/>
    </location>
</feature>
<feature type="transmembrane region" description="Helical" evidence="6">
    <location>
        <begin position="381"/>
        <end position="400"/>
    </location>
</feature>
<dbReference type="InterPro" id="IPR050833">
    <property type="entry name" value="Poly_Biosynth_Transport"/>
</dbReference>
<evidence type="ECO:0000256" key="5">
    <source>
        <dbReference type="ARBA" id="ARBA00023136"/>
    </source>
</evidence>
<keyword evidence="4 6" id="KW-1133">Transmembrane helix</keyword>
<feature type="transmembrane region" description="Helical" evidence="6">
    <location>
        <begin position="113"/>
        <end position="130"/>
    </location>
</feature>
<feature type="transmembrane region" description="Helical" evidence="6">
    <location>
        <begin position="437"/>
        <end position="459"/>
    </location>
</feature>
<keyword evidence="5 6" id="KW-0472">Membrane</keyword>
<feature type="transmembrane region" description="Helical" evidence="6">
    <location>
        <begin position="142"/>
        <end position="163"/>
    </location>
</feature>
<protein>
    <submittedName>
        <fullName evidence="7">Polysaccharide biosynthesis protein</fullName>
    </submittedName>
</protein>
<keyword evidence="2" id="KW-1003">Cell membrane</keyword>
<sequence>MGKYKNFAINLLVFFITTVATKLMSFILIPLYTYYLAASEYGITDMSATVITLVFPIATLSLADGVVRFVIDDTDNEKRYITASFYVVLLGCVVVALLLPLLDLSFFGGLGNYKALFYGAFVTTVIQSYFANVARALNKMKIIPWCATMSAVSTCLSAVLLIGHYRMAVIGYFYSIIFGQIVGMLMYAFWGQYHKYIRLISRKDFAYLKRMLAYSLPLVPDAILWWMNTSINRFFITGMLGIAASGLFAAAQKIPNILSLFNNIFQQAWSLSAFQEFKKRDISGFFSVMFKLYYALVVSGSAVMIILAPWLASILLQKGFYSGWIYIPIMILAFYFNAFNIFYGSVFTTTMKTKYVMVTTFAGAVAVTLFTWLLIPVLGLLGAGIALVLSNVIVVVMRAVVSRRFLKFSVNWLATGASMALLIAETVVMTMRVEGYMLWSGVFVGGVVILQGLLVWPLLRKVLVRRFHRERMSRA</sequence>
<dbReference type="AlphaFoldDB" id="A0A5M9ZGD1"/>
<accession>A0A5M9ZGD1</accession>
<keyword evidence="3 6" id="KW-0812">Transmembrane</keyword>
<evidence type="ECO:0000256" key="6">
    <source>
        <dbReference type="SAM" id="Phobius"/>
    </source>
</evidence>
<dbReference type="EMBL" id="RZUH01000014">
    <property type="protein sequence ID" value="KAA8825674.1"/>
    <property type="molecule type" value="Genomic_DNA"/>
</dbReference>
<feature type="transmembrane region" description="Helical" evidence="6">
    <location>
        <begin position="412"/>
        <end position="431"/>
    </location>
</feature>
<feature type="transmembrane region" description="Helical" evidence="6">
    <location>
        <begin position="83"/>
        <end position="101"/>
    </location>
</feature>
<organism evidence="7 8">
    <name type="scientific">Bifidobacterium myosotis</name>
    <dbReference type="NCBI Taxonomy" id="1630166"/>
    <lineage>
        <taxon>Bacteria</taxon>
        <taxon>Bacillati</taxon>
        <taxon>Actinomycetota</taxon>
        <taxon>Actinomycetes</taxon>
        <taxon>Bifidobacteriales</taxon>
        <taxon>Bifidobacteriaceae</taxon>
        <taxon>Bifidobacterium</taxon>
    </lineage>
</organism>
<dbReference type="RefSeq" id="WP_150380137.1">
    <property type="nucleotide sequence ID" value="NZ_RZUH01000014.1"/>
</dbReference>
<dbReference type="Proteomes" id="UP000410049">
    <property type="component" value="Unassembled WGS sequence"/>
</dbReference>
<comment type="subcellular location">
    <subcellularLocation>
        <location evidence="1">Cell membrane</location>
        <topology evidence="1">Multi-pass membrane protein</topology>
    </subcellularLocation>
</comment>
<evidence type="ECO:0000256" key="4">
    <source>
        <dbReference type="ARBA" id="ARBA00022989"/>
    </source>
</evidence>
<feature type="transmembrane region" description="Helical" evidence="6">
    <location>
        <begin position="169"/>
        <end position="190"/>
    </location>
</feature>
<dbReference type="InterPro" id="IPR002797">
    <property type="entry name" value="Polysacc_synth"/>
</dbReference>
<feature type="transmembrane region" description="Helical" evidence="6">
    <location>
        <begin position="12"/>
        <end position="35"/>
    </location>
</feature>
<evidence type="ECO:0000313" key="7">
    <source>
        <dbReference type="EMBL" id="KAA8825674.1"/>
    </source>
</evidence>
<evidence type="ECO:0000256" key="3">
    <source>
        <dbReference type="ARBA" id="ARBA00022692"/>
    </source>
</evidence>
<evidence type="ECO:0000313" key="8">
    <source>
        <dbReference type="Proteomes" id="UP000410049"/>
    </source>
</evidence>